<gene>
    <name evidence="5" type="ORF">K7432_003898</name>
</gene>
<comment type="subunit">
    <text evidence="2">Interacts with coenzyme Q.</text>
</comment>
<comment type="function">
    <text evidence="3">Required for the function of coenzyme Q in the respiratory chain. May serve as a chaperone or may be involved in the transport of Q6 from its site of synthesis to the catalytic sites of the respiratory complexes.</text>
</comment>
<evidence type="ECO:0000313" key="6">
    <source>
        <dbReference type="Proteomes" id="UP001479436"/>
    </source>
</evidence>
<dbReference type="Proteomes" id="UP001479436">
    <property type="component" value="Unassembled WGS sequence"/>
</dbReference>
<dbReference type="CDD" id="cd07813">
    <property type="entry name" value="COQ10p_like"/>
    <property type="match status" value="1"/>
</dbReference>
<comment type="caution">
    <text evidence="5">The sequence shown here is derived from an EMBL/GenBank/DDBJ whole genome shotgun (WGS) entry which is preliminary data.</text>
</comment>
<keyword evidence="6" id="KW-1185">Reference proteome</keyword>
<evidence type="ECO:0000256" key="1">
    <source>
        <dbReference type="ARBA" id="ARBA00006885"/>
    </source>
</evidence>
<sequence>MSLRFGGSLLTQLPRHFRTTLNRSQCRSFFGLPSALNELAKSLSCKEYKEQRVLGYSQQQLYDVVSNVNDYHKFLPWCTESTVFTSRPQHAHFGERKVMEAELVVGFQAFNERYTSEVTCDNPTQVRAIGSNSILFKHLENRWVFTPITTQKQTPKGSLCQLDFYVNFEFASPIHAQVSNLFFDQVSSLMIKAFEERCQQLYGPPTQVPYELQGKR</sequence>
<dbReference type="InterPro" id="IPR023393">
    <property type="entry name" value="START-like_dom_sf"/>
</dbReference>
<accession>A0ABR2W6G1</accession>
<comment type="similarity">
    <text evidence="1">Belongs to the COQ10 family.</text>
</comment>
<protein>
    <recommendedName>
        <fullName evidence="4">Coenzyme Q-binding protein COQ10 START domain-containing protein</fullName>
    </recommendedName>
</protein>
<feature type="domain" description="Coenzyme Q-binding protein COQ10 START" evidence="4">
    <location>
        <begin position="55"/>
        <end position="195"/>
    </location>
</feature>
<dbReference type="EMBL" id="JASJQH010007001">
    <property type="protein sequence ID" value="KAK9720795.1"/>
    <property type="molecule type" value="Genomic_DNA"/>
</dbReference>
<name>A0ABR2W6G1_9FUNG</name>
<proteinExistence type="inferred from homology"/>
<dbReference type="InterPro" id="IPR044996">
    <property type="entry name" value="COQ10-like"/>
</dbReference>
<organism evidence="5 6">
    <name type="scientific">Basidiobolus ranarum</name>
    <dbReference type="NCBI Taxonomy" id="34480"/>
    <lineage>
        <taxon>Eukaryota</taxon>
        <taxon>Fungi</taxon>
        <taxon>Fungi incertae sedis</taxon>
        <taxon>Zoopagomycota</taxon>
        <taxon>Entomophthoromycotina</taxon>
        <taxon>Basidiobolomycetes</taxon>
        <taxon>Basidiobolales</taxon>
        <taxon>Basidiobolaceae</taxon>
        <taxon>Basidiobolus</taxon>
    </lineage>
</organism>
<dbReference type="SUPFAM" id="SSF55961">
    <property type="entry name" value="Bet v1-like"/>
    <property type="match status" value="1"/>
</dbReference>
<dbReference type="Pfam" id="PF03364">
    <property type="entry name" value="Polyketide_cyc"/>
    <property type="match status" value="1"/>
</dbReference>
<dbReference type="PANTHER" id="PTHR12901">
    <property type="entry name" value="SPERM PROTEIN HOMOLOG"/>
    <property type="match status" value="1"/>
</dbReference>
<evidence type="ECO:0000313" key="5">
    <source>
        <dbReference type="EMBL" id="KAK9720795.1"/>
    </source>
</evidence>
<dbReference type="PANTHER" id="PTHR12901:SF10">
    <property type="entry name" value="COENZYME Q-BINDING PROTEIN COQ10, MITOCHONDRIAL"/>
    <property type="match status" value="1"/>
</dbReference>
<evidence type="ECO:0000259" key="4">
    <source>
        <dbReference type="Pfam" id="PF03364"/>
    </source>
</evidence>
<evidence type="ECO:0000256" key="2">
    <source>
        <dbReference type="ARBA" id="ARBA00011814"/>
    </source>
</evidence>
<dbReference type="InterPro" id="IPR005031">
    <property type="entry name" value="COQ10_START"/>
</dbReference>
<reference evidence="5 6" key="1">
    <citation type="submission" date="2023-04" db="EMBL/GenBank/DDBJ databases">
        <title>Genome of Basidiobolus ranarum AG-B5.</title>
        <authorList>
            <person name="Stajich J.E."/>
            <person name="Carter-House D."/>
            <person name="Gryganskyi A."/>
        </authorList>
    </citation>
    <scope>NUCLEOTIDE SEQUENCE [LARGE SCALE GENOMIC DNA]</scope>
    <source>
        <strain evidence="5 6">AG-B5</strain>
    </source>
</reference>
<dbReference type="Gene3D" id="3.30.530.20">
    <property type="match status" value="1"/>
</dbReference>
<evidence type="ECO:0000256" key="3">
    <source>
        <dbReference type="ARBA" id="ARBA00024947"/>
    </source>
</evidence>